<feature type="transmembrane region" description="Helical" evidence="5">
    <location>
        <begin position="196"/>
        <end position="212"/>
    </location>
</feature>
<dbReference type="AlphaFoldDB" id="A0A1X0VEV3"/>
<comment type="caution">
    <text evidence="6">The sequence shown here is derived from an EMBL/GenBank/DDBJ whole genome shotgun (WGS) entry which is preliminary data.</text>
</comment>
<accession>A0A1X0VEV3</accession>
<evidence type="ECO:0000313" key="6">
    <source>
        <dbReference type="EMBL" id="ORI98221.1"/>
    </source>
</evidence>
<sequence length="213" mass="24249">MNSGVKFVFILIVSIELTFILNACINFIVAIVAAIYLMLSRLTWQRYLLLVLMPILPVLGAWTSFSTYGTHNMAIVMATRIVAYIYLGAAFSFTTNMVDLLNTLEQKWHLPTTFVYGLRGALTFVPRVKQEIKTIHIAALMRGEHLSFYSPQLFFKAILVSLQWSTRLSTAMVSHGFTENAPRTHFQSIIIQKRDWLIAISLLVILQLMIAYL</sequence>
<evidence type="ECO:0000256" key="4">
    <source>
        <dbReference type="ARBA" id="ARBA00023136"/>
    </source>
</evidence>
<keyword evidence="3 5" id="KW-1133">Transmembrane helix</keyword>
<dbReference type="RefSeq" id="WP_004913094.1">
    <property type="nucleotide sequence ID" value="NZ_MPLS01000007.1"/>
</dbReference>
<dbReference type="STRING" id="33968.BMS77_07150"/>
<feature type="transmembrane region" description="Helical" evidence="5">
    <location>
        <begin position="6"/>
        <end position="39"/>
    </location>
</feature>
<evidence type="ECO:0000256" key="2">
    <source>
        <dbReference type="ARBA" id="ARBA00022692"/>
    </source>
</evidence>
<organism evidence="6 7">
    <name type="scientific">Leuconostoc pseudomesenteroides</name>
    <dbReference type="NCBI Taxonomy" id="33968"/>
    <lineage>
        <taxon>Bacteria</taxon>
        <taxon>Bacillati</taxon>
        <taxon>Bacillota</taxon>
        <taxon>Bacilli</taxon>
        <taxon>Lactobacillales</taxon>
        <taxon>Lactobacillaceae</taxon>
        <taxon>Leuconostoc</taxon>
    </lineage>
</organism>
<proteinExistence type="predicted"/>
<evidence type="ECO:0000256" key="5">
    <source>
        <dbReference type="SAM" id="Phobius"/>
    </source>
</evidence>
<dbReference type="Proteomes" id="UP000192288">
    <property type="component" value="Unassembled WGS sequence"/>
</dbReference>
<feature type="transmembrane region" description="Helical" evidence="5">
    <location>
        <begin position="46"/>
        <end position="65"/>
    </location>
</feature>
<evidence type="ECO:0000313" key="7">
    <source>
        <dbReference type="Proteomes" id="UP000192288"/>
    </source>
</evidence>
<dbReference type="eggNOG" id="COG0619">
    <property type="taxonomic scope" value="Bacteria"/>
</dbReference>
<gene>
    <name evidence="6" type="ORF">BMR96_03200</name>
</gene>
<dbReference type="CDD" id="cd16914">
    <property type="entry name" value="EcfT"/>
    <property type="match status" value="1"/>
</dbReference>
<feature type="transmembrane region" description="Helical" evidence="5">
    <location>
        <begin position="71"/>
        <end position="93"/>
    </location>
</feature>
<keyword evidence="2 5" id="KW-0812">Transmembrane</keyword>
<keyword evidence="4 5" id="KW-0472">Membrane</keyword>
<evidence type="ECO:0000256" key="3">
    <source>
        <dbReference type="ARBA" id="ARBA00022989"/>
    </source>
</evidence>
<dbReference type="GO" id="GO:0005886">
    <property type="term" value="C:plasma membrane"/>
    <property type="evidence" value="ECO:0007669"/>
    <property type="project" value="UniProtKB-ARBA"/>
</dbReference>
<evidence type="ECO:0000256" key="1">
    <source>
        <dbReference type="ARBA" id="ARBA00004141"/>
    </source>
</evidence>
<dbReference type="Pfam" id="PF02361">
    <property type="entry name" value="CbiQ"/>
    <property type="match status" value="1"/>
</dbReference>
<name>A0A1X0VEV3_LEUPS</name>
<dbReference type="InterPro" id="IPR003339">
    <property type="entry name" value="ABC/ECF_trnsptr_transmembrane"/>
</dbReference>
<protein>
    <submittedName>
        <fullName evidence="6">Cobalt ABC transporter permease</fullName>
    </submittedName>
</protein>
<reference evidence="6 7" key="1">
    <citation type="journal article" date="2017" name="Front. Microbiol.">
        <title>Genomic Characterization of Dairy Associated Leuconostoc Species and Diversity of Leuconostocs in Undefined Mixed Mesophilic Starter Cultures.</title>
        <authorList>
            <person name="Frantzen C.A."/>
            <person name="Kot W."/>
            <person name="Pedersen T.B."/>
            <person name="Ardo Y.M."/>
            <person name="Broadbent J.R."/>
            <person name="Neve H."/>
            <person name="Hansen L.H."/>
            <person name="Dal Bello F."/>
            <person name="Ostlie H.M."/>
            <person name="Kleppen H.P."/>
            <person name="Vogensen F.K."/>
            <person name="Holo H."/>
        </authorList>
    </citation>
    <scope>NUCLEOTIDE SEQUENCE [LARGE SCALE GENOMIC DNA]</scope>
    <source>
        <strain evidence="6 7">LMGCF08</strain>
    </source>
</reference>
<comment type="subcellular location">
    <subcellularLocation>
        <location evidence="1">Membrane</location>
        <topology evidence="1">Multi-pass membrane protein</topology>
    </subcellularLocation>
</comment>
<dbReference type="EMBL" id="MPLS01000007">
    <property type="protein sequence ID" value="ORI98221.1"/>
    <property type="molecule type" value="Genomic_DNA"/>
</dbReference>